<sequence length="64" mass="7896">MAFEWDYYEKWNEIRNKLESLGIEEKYKIYILESLEEYRIKDMYDMLNNRDVLASANGLMVFFI</sequence>
<dbReference type="Proteomes" id="UP000254867">
    <property type="component" value="Unassembled WGS sequence"/>
</dbReference>
<dbReference type="AlphaFoldDB" id="A0A377HY42"/>
<dbReference type="EMBL" id="UGHH01000002">
    <property type="protein sequence ID" value="STO63021.1"/>
    <property type="molecule type" value="Genomic_DNA"/>
</dbReference>
<evidence type="ECO:0000313" key="1">
    <source>
        <dbReference type="EMBL" id="STO63021.1"/>
    </source>
</evidence>
<name>A0A377HY42_HAEPH</name>
<evidence type="ECO:0000313" key="2">
    <source>
        <dbReference type="Proteomes" id="UP000254867"/>
    </source>
</evidence>
<proteinExistence type="predicted"/>
<reference evidence="1 2" key="1">
    <citation type="submission" date="2018-06" db="EMBL/GenBank/DDBJ databases">
        <authorList>
            <consortium name="Pathogen Informatics"/>
            <person name="Doyle S."/>
        </authorList>
    </citation>
    <scope>NUCLEOTIDE SEQUENCE [LARGE SCALE GENOMIC DNA]</scope>
    <source>
        <strain evidence="1 2">NCTC10794</strain>
    </source>
</reference>
<organism evidence="1 2">
    <name type="scientific">Haemophilus parahaemolyticus</name>
    <dbReference type="NCBI Taxonomy" id="735"/>
    <lineage>
        <taxon>Bacteria</taxon>
        <taxon>Pseudomonadati</taxon>
        <taxon>Pseudomonadota</taxon>
        <taxon>Gammaproteobacteria</taxon>
        <taxon>Pasteurellales</taxon>
        <taxon>Pasteurellaceae</taxon>
        <taxon>Haemophilus</taxon>
    </lineage>
</organism>
<gene>
    <name evidence="1" type="ORF">NCTC10794_00008</name>
</gene>
<protein>
    <submittedName>
        <fullName evidence="1">Uncharacterized protein</fullName>
    </submittedName>
</protein>
<accession>A0A377HY42</accession>